<evidence type="ECO:0000313" key="3">
    <source>
        <dbReference type="EMBL" id="PSN74525.1"/>
    </source>
</evidence>
<name>A0A2T2PA54_CORCC</name>
<sequence length="362" mass="39351">MQISAESNDISMTWMVIAKPDIVTVAYYLQCGESCQNASARRKQTIVAQSWPGPILSSSSHPICDIFYIKHKREHSLREYHSHVPISSVYLLKTAANPQIQAHPKHLYRLPKRLKLFPYIFAFIVFSLHTPFASPLPLIQHPRQAIPDSSGNTGSTLSKRPPTNTTTPTFTLPPIPPPSSTPLLIPTPSPPTPPSPPSIPDSTSPLTPLAPLPAPTNTTPSLPAPAIAGISLGATLLLALLAVLGVFAHRRRRHKRSVREIPIRRSKLGSRLRMRVCGEEGAGEAKREEGSLENGKAVRGLKGMLAVPRLVLLPFRREGVGVGEKGVWVNKAWISEPRPGRPASAEPLGRLSGMGMGMGYLN</sequence>
<feature type="compositionally biased region" description="Low complexity" evidence="1">
    <location>
        <begin position="161"/>
        <end position="170"/>
    </location>
</feature>
<feature type="transmembrane region" description="Helical" evidence="2">
    <location>
        <begin position="116"/>
        <end position="134"/>
    </location>
</feature>
<feature type="compositionally biased region" description="Polar residues" evidence="1">
    <location>
        <begin position="147"/>
        <end position="158"/>
    </location>
</feature>
<evidence type="ECO:0000313" key="4">
    <source>
        <dbReference type="Proteomes" id="UP000240883"/>
    </source>
</evidence>
<protein>
    <submittedName>
        <fullName evidence="3">Uncharacterized protein</fullName>
    </submittedName>
</protein>
<proteinExistence type="predicted"/>
<dbReference type="OrthoDB" id="3800286at2759"/>
<feature type="compositionally biased region" description="Pro residues" evidence="1">
    <location>
        <begin position="171"/>
        <end position="199"/>
    </location>
</feature>
<evidence type="ECO:0000256" key="1">
    <source>
        <dbReference type="SAM" id="MobiDB-lite"/>
    </source>
</evidence>
<reference evidence="3 4" key="1">
    <citation type="journal article" date="2018" name="Front. Microbiol.">
        <title>Genome-Wide Analysis of Corynespora cassiicola Leaf Fall Disease Putative Effectors.</title>
        <authorList>
            <person name="Lopez D."/>
            <person name="Ribeiro S."/>
            <person name="Label P."/>
            <person name="Fumanal B."/>
            <person name="Venisse J.S."/>
            <person name="Kohler A."/>
            <person name="de Oliveira R.R."/>
            <person name="Labutti K."/>
            <person name="Lipzen A."/>
            <person name="Lail K."/>
            <person name="Bauer D."/>
            <person name="Ohm R.A."/>
            <person name="Barry K.W."/>
            <person name="Spatafora J."/>
            <person name="Grigoriev I.V."/>
            <person name="Martin F.M."/>
            <person name="Pujade-Renaud V."/>
        </authorList>
    </citation>
    <scope>NUCLEOTIDE SEQUENCE [LARGE SCALE GENOMIC DNA]</scope>
    <source>
        <strain evidence="3 4">Philippines</strain>
    </source>
</reference>
<keyword evidence="2" id="KW-1133">Transmembrane helix</keyword>
<evidence type="ECO:0000256" key="2">
    <source>
        <dbReference type="SAM" id="Phobius"/>
    </source>
</evidence>
<dbReference type="Proteomes" id="UP000240883">
    <property type="component" value="Unassembled WGS sequence"/>
</dbReference>
<gene>
    <name evidence="3" type="ORF">BS50DRAFT_627835</name>
</gene>
<keyword evidence="2" id="KW-0472">Membrane</keyword>
<accession>A0A2T2PA54</accession>
<feature type="transmembrane region" description="Helical" evidence="2">
    <location>
        <begin position="226"/>
        <end position="247"/>
    </location>
</feature>
<dbReference type="AlphaFoldDB" id="A0A2T2PA54"/>
<dbReference type="EMBL" id="KZ678128">
    <property type="protein sequence ID" value="PSN74525.1"/>
    <property type="molecule type" value="Genomic_DNA"/>
</dbReference>
<feature type="region of interest" description="Disordered" evidence="1">
    <location>
        <begin position="143"/>
        <end position="217"/>
    </location>
</feature>
<organism evidence="3 4">
    <name type="scientific">Corynespora cassiicola Philippines</name>
    <dbReference type="NCBI Taxonomy" id="1448308"/>
    <lineage>
        <taxon>Eukaryota</taxon>
        <taxon>Fungi</taxon>
        <taxon>Dikarya</taxon>
        <taxon>Ascomycota</taxon>
        <taxon>Pezizomycotina</taxon>
        <taxon>Dothideomycetes</taxon>
        <taxon>Pleosporomycetidae</taxon>
        <taxon>Pleosporales</taxon>
        <taxon>Corynesporascaceae</taxon>
        <taxon>Corynespora</taxon>
    </lineage>
</organism>
<keyword evidence="4" id="KW-1185">Reference proteome</keyword>
<keyword evidence="2" id="KW-0812">Transmembrane</keyword>